<reference evidence="1 2" key="1">
    <citation type="journal article" date="2021" name="Elife">
        <title>Chloroplast acquisition without the gene transfer in kleptoplastic sea slugs, Plakobranchus ocellatus.</title>
        <authorList>
            <person name="Maeda T."/>
            <person name="Takahashi S."/>
            <person name="Yoshida T."/>
            <person name="Shimamura S."/>
            <person name="Takaki Y."/>
            <person name="Nagai Y."/>
            <person name="Toyoda A."/>
            <person name="Suzuki Y."/>
            <person name="Arimoto A."/>
            <person name="Ishii H."/>
            <person name="Satoh N."/>
            <person name="Nishiyama T."/>
            <person name="Hasebe M."/>
            <person name="Maruyama T."/>
            <person name="Minagawa J."/>
            <person name="Obokata J."/>
            <person name="Shigenobu S."/>
        </authorList>
    </citation>
    <scope>NUCLEOTIDE SEQUENCE [LARGE SCALE GENOMIC DNA]</scope>
</reference>
<evidence type="ECO:0000313" key="1">
    <source>
        <dbReference type="EMBL" id="GFO29640.1"/>
    </source>
</evidence>
<gene>
    <name evidence="1" type="ORF">PoB_005614500</name>
</gene>
<protein>
    <submittedName>
        <fullName evidence="1">Uncharacterized protein</fullName>
    </submittedName>
</protein>
<keyword evidence="2" id="KW-1185">Reference proteome</keyword>
<sequence>MYHKVHLSPGHNEFKDEERHFSTARHINLFDKRFLQCLLKSAEAIPNKPLLKRAMCDPAGNKISVCKTINTGATLSFIVGYRPFKRKIAWRQGETHRRDFQDTSRFCS</sequence>
<accession>A0AAV4CDY2</accession>
<dbReference type="Proteomes" id="UP000735302">
    <property type="component" value="Unassembled WGS sequence"/>
</dbReference>
<organism evidence="1 2">
    <name type="scientific">Plakobranchus ocellatus</name>
    <dbReference type="NCBI Taxonomy" id="259542"/>
    <lineage>
        <taxon>Eukaryota</taxon>
        <taxon>Metazoa</taxon>
        <taxon>Spiralia</taxon>
        <taxon>Lophotrochozoa</taxon>
        <taxon>Mollusca</taxon>
        <taxon>Gastropoda</taxon>
        <taxon>Heterobranchia</taxon>
        <taxon>Euthyneura</taxon>
        <taxon>Panpulmonata</taxon>
        <taxon>Sacoglossa</taxon>
        <taxon>Placobranchoidea</taxon>
        <taxon>Plakobranchidae</taxon>
        <taxon>Plakobranchus</taxon>
    </lineage>
</organism>
<dbReference type="AlphaFoldDB" id="A0AAV4CDY2"/>
<name>A0AAV4CDY2_9GAST</name>
<comment type="caution">
    <text evidence="1">The sequence shown here is derived from an EMBL/GenBank/DDBJ whole genome shotgun (WGS) entry which is preliminary data.</text>
</comment>
<dbReference type="EMBL" id="BLXT01006181">
    <property type="protein sequence ID" value="GFO29640.1"/>
    <property type="molecule type" value="Genomic_DNA"/>
</dbReference>
<proteinExistence type="predicted"/>
<evidence type="ECO:0000313" key="2">
    <source>
        <dbReference type="Proteomes" id="UP000735302"/>
    </source>
</evidence>